<reference evidence="1" key="1">
    <citation type="submission" date="2022-11" db="EMBL/GenBank/DDBJ databases">
        <title>Genome Resource of Sclerotinia nivalis Strain SnTB1, a Plant Pathogen Isolated from American Ginseng.</title>
        <authorList>
            <person name="Fan S."/>
        </authorList>
    </citation>
    <scope>NUCLEOTIDE SEQUENCE</scope>
    <source>
        <strain evidence="1">SnTB1</strain>
    </source>
</reference>
<accession>A0A9X0AC93</accession>
<dbReference type="EMBL" id="JAPEIS010000014">
    <property type="protein sequence ID" value="KAJ8059784.1"/>
    <property type="molecule type" value="Genomic_DNA"/>
</dbReference>
<keyword evidence="2" id="KW-1185">Reference proteome</keyword>
<evidence type="ECO:0000313" key="1">
    <source>
        <dbReference type="EMBL" id="KAJ8059784.1"/>
    </source>
</evidence>
<evidence type="ECO:0000313" key="2">
    <source>
        <dbReference type="Proteomes" id="UP001152300"/>
    </source>
</evidence>
<dbReference type="AlphaFoldDB" id="A0A9X0AC93"/>
<protein>
    <submittedName>
        <fullName evidence="1">Uncharacterized protein</fullName>
    </submittedName>
</protein>
<proteinExistence type="predicted"/>
<sequence>MGDFLHIIIGLVIVSTEISKYIFFLTSIESTLDTSVLDMKVSATTIFSVRRQKIDLFVIDANFQLNHGGYISLVASIDFDDCIVTDDTNQLSLLLEAGPSF</sequence>
<comment type="caution">
    <text evidence="1">The sequence shown here is derived from an EMBL/GenBank/DDBJ whole genome shotgun (WGS) entry which is preliminary data.</text>
</comment>
<gene>
    <name evidence="1" type="ORF">OCU04_011416</name>
</gene>
<dbReference type="Proteomes" id="UP001152300">
    <property type="component" value="Unassembled WGS sequence"/>
</dbReference>
<name>A0A9X0AC93_9HELO</name>
<organism evidence="1 2">
    <name type="scientific">Sclerotinia nivalis</name>
    <dbReference type="NCBI Taxonomy" id="352851"/>
    <lineage>
        <taxon>Eukaryota</taxon>
        <taxon>Fungi</taxon>
        <taxon>Dikarya</taxon>
        <taxon>Ascomycota</taxon>
        <taxon>Pezizomycotina</taxon>
        <taxon>Leotiomycetes</taxon>
        <taxon>Helotiales</taxon>
        <taxon>Sclerotiniaceae</taxon>
        <taxon>Sclerotinia</taxon>
    </lineage>
</organism>